<protein>
    <submittedName>
        <fullName evidence="2">Uncharacterized protein</fullName>
    </submittedName>
</protein>
<gene>
    <name evidence="2" type="primary">ORF48153</name>
</gene>
<reference evidence="2" key="1">
    <citation type="submission" date="2014-12" db="EMBL/GenBank/DDBJ databases">
        <title>Insight into the proteome of Arion vulgaris.</title>
        <authorList>
            <person name="Aradska J."/>
            <person name="Bulat T."/>
            <person name="Smidak R."/>
            <person name="Sarate P."/>
            <person name="Gangsoo J."/>
            <person name="Sialana F."/>
            <person name="Bilban M."/>
            <person name="Lubec G."/>
        </authorList>
    </citation>
    <scope>NUCLEOTIDE SEQUENCE</scope>
    <source>
        <tissue evidence="2">Skin</tissue>
    </source>
</reference>
<name>A0A0B6Z6S8_9EUPU</name>
<feature type="region of interest" description="Disordered" evidence="1">
    <location>
        <begin position="29"/>
        <end position="50"/>
    </location>
</feature>
<evidence type="ECO:0000313" key="2">
    <source>
        <dbReference type="EMBL" id="CEK63395.1"/>
    </source>
</evidence>
<accession>A0A0B6Z6S8</accession>
<proteinExistence type="predicted"/>
<sequence length="50" mass="5815">MENVHYCTPAFHKRKSENAFLLGKRKKVIKQPGGPHSHDYKPIAWRTTPI</sequence>
<evidence type="ECO:0000256" key="1">
    <source>
        <dbReference type="SAM" id="MobiDB-lite"/>
    </source>
</evidence>
<dbReference type="EMBL" id="HACG01016530">
    <property type="protein sequence ID" value="CEK63395.1"/>
    <property type="molecule type" value="Transcribed_RNA"/>
</dbReference>
<organism evidence="2">
    <name type="scientific">Arion vulgaris</name>
    <dbReference type="NCBI Taxonomy" id="1028688"/>
    <lineage>
        <taxon>Eukaryota</taxon>
        <taxon>Metazoa</taxon>
        <taxon>Spiralia</taxon>
        <taxon>Lophotrochozoa</taxon>
        <taxon>Mollusca</taxon>
        <taxon>Gastropoda</taxon>
        <taxon>Heterobranchia</taxon>
        <taxon>Euthyneura</taxon>
        <taxon>Panpulmonata</taxon>
        <taxon>Eupulmonata</taxon>
        <taxon>Stylommatophora</taxon>
        <taxon>Helicina</taxon>
        <taxon>Arionoidea</taxon>
        <taxon>Arionidae</taxon>
        <taxon>Arion</taxon>
    </lineage>
</organism>
<dbReference type="AlphaFoldDB" id="A0A0B6Z6S8"/>